<evidence type="ECO:0000313" key="9">
    <source>
        <dbReference type="EMBL" id="KAJ8021743.1"/>
    </source>
</evidence>
<dbReference type="InterPro" id="IPR041481">
    <property type="entry name" value="CSN7_helixI"/>
</dbReference>
<keyword evidence="6" id="KW-0539">Nucleus</keyword>
<evidence type="ECO:0000256" key="4">
    <source>
        <dbReference type="ARBA" id="ARBA00022490"/>
    </source>
</evidence>
<dbReference type="GO" id="GO:0005737">
    <property type="term" value="C:cytoplasm"/>
    <property type="evidence" value="ECO:0007669"/>
    <property type="project" value="UniProtKB-SubCell"/>
</dbReference>
<dbReference type="PROSITE" id="PS50250">
    <property type="entry name" value="PCI"/>
    <property type="match status" value="1"/>
</dbReference>
<dbReference type="OrthoDB" id="10265275at2759"/>
<dbReference type="PANTHER" id="PTHR15350">
    <property type="entry name" value="COP9 SIGNALOSOME COMPLEX SUBUNIT 7/DENDRITIC CELL PROTEIN GA17"/>
    <property type="match status" value="1"/>
</dbReference>
<keyword evidence="4" id="KW-0963">Cytoplasm</keyword>
<dbReference type="InterPro" id="IPR045237">
    <property type="entry name" value="COPS7/eIF3m"/>
</dbReference>
<organism evidence="9 10">
    <name type="scientific">Holothuria leucospilota</name>
    <name type="common">Black long sea cucumber</name>
    <name type="synonym">Mertensiothuria leucospilota</name>
    <dbReference type="NCBI Taxonomy" id="206669"/>
    <lineage>
        <taxon>Eukaryota</taxon>
        <taxon>Metazoa</taxon>
        <taxon>Echinodermata</taxon>
        <taxon>Eleutherozoa</taxon>
        <taxon>Echinozoa</taxon>
        <taxon>Holothuroidea</taxon>
        <taxon>Aspidochirotacea</taxon>
        <taxon>Aspidochirotida</taxon>
        <taxon>Holothuriidae</taxon>
        <taxon>Holothuria</taxon>
    </lineage>
</organism>
<evidence type="ECO:0000256" key="1">
    <source>
        <dbReference type="ARBA" id="ARBA00004123"/>
    </source>
</evidence>
<evidence type="ECO:0000256" key="7">
    <source>
        <dbReference type="SAM" id="MobiDB-lite"/>
    </source>
</evidence>
<gene>
    <name evidence="9" type="ORF">HOLleu_39032</name>
</gene>
<dbReference type="EMBL" id="JAIZAY010000021">
    <property type="protein sequence ID" value="KAJ8021743.1"/>
    <property type="molecule type" value="Genomic_DNA"/>
</dbReference>
<protein>
    <submittedName>
        <fullName evidence="9">COP9 signalosome complex subunit 7b</fullName>
    </submittedName>
</protein>
<comment type="caution">
    <text evidence="9">The sequence shown here is derived from an EMBL/GenBank/DDBJ whole genome shotgun (WGS) entry which is preliminary data.</text>
</comment>
<dbReference type="Pfam" id="PF01399">
    <property type="entry name" value="PCI"/>
    <property type="match status" value="1"/>
</dbReference>
<reference evidence="9" key="1">
    <citation type="submission" date="2021-10" db="EMBL/GenBank/DDBJ databases">
        <title>Tropical sea cucumber genome reveals ecological adaptation and Cuvierian tubules defense mechanism.</title>
        <authorList>
            <person name="Chen T."/>
        </authorList>
    </citation>
    <scope>NUCLEOTIDE SEQUENCE</scope>
    <source>
        <strain evidence="9">Nanhai2018</strain>
        <tissue evidence="9">Muscle</tissue>
    </source>
</reference>
<dbReference type="SMART" id="SM00088">
    <property type="entry name" value="PINT"/>
    <property type="match status" value="1"/>
</dbReference>
<comment type="subcellular location">
    <subcellularLocation>
        <location evidence="2">Cytoplasm</location>
    </subcellularLocation>
    <subcellularLocation>
        <location evidence="1">Nucleus</location>
    </subcellularLocation>
</comment>
<sequence length="180" mass="20365">MAEHKGRLPDLSPAALKKLKHLTVVSLAAKNKRIPYKDLQEQLDMGNLRELEDLIIEAIYAGIIQGKLDQNNQRLEVEYTIGRDIRAEAVPDIINVLQEWCDGCETVLVNIEDQINKANKYRETRLKTKQKIQEEVENIKKAIQASSSSQEPNDADMGVDTREVDVSSLKPVKKQSKMKG</sequence>
<feature type="compositionally biased region" description="Basic residues" evidence="7">
    <location>
        <begin position="171"/>
        <end position="180"/>
    </location>
</feature>
<accession>A0A9Q0YFD6</accession>
<evidence type="ECO:0000259" key="8">
    <source>
        <dbReference type="PROSITE" id="PS50250"/>
    </source>
</evidence>
<name>A0A9Q0YFD6_HOLLE</name>
<evidence type="ECO:0000313" key="10">
    <source>
        <dbReference type="Proteomes" id="UP001152320"/>
    </source>
</evidence>
<evidence type="ECO:0000256" key="6">
    <source>
        <dbReference type="ARBA" id="ARBA00023242"/>
    </source>
</evidence>
<evidence type="ECO:0000256" key="5">
    <source>
        <dbReference type="ARBA" id="ARBA00022790"/>
    </source>
</evidence>
<evidence type="ECO:0000256" key="2">
    <source>
        <dbReference type="ARBA" id="ARBA00004496"/>
    </source>
</evidence>
<dbReference type="Proteomes" id="UP001152320">
    <property type="component" value="Chromosome 21"/>
</dbReference>
<evidence type="ECO:0000256" key="3">
    <source>
        <dbReference type="ARBA" id="ARBA00008482"/>
    </source>
</evidence>
<dbReference type="InterPro" id="IPR000717">
    <property type="entry name" value="PCI_dom"/>
</dbReference>
<keyword evidence="5" id="KW-0736">Signalosome</keyword>
<keyword evidence="10" id="KW-1185">Reference proteome</keyword>
<comment type="similarity">
    <text evidence="3">Belongs to the CSN7/EIF3M family. CSN7 subfamily.</text>
</comment>
<dbReference type="PANTHER" id="PTHR15350:SF5">
    <property type="entry name" value="COP9 SIGNALOSOME COMPLEX SUBUNIT 7"/>
    <property type="match status" value="1"/>
</dbReference>
<feature type="region of interest" description="Disordered" evidence="7">
    <location>
        <begin position="142"/>
        <end position="180"/>
    </location>
</feature>
<proteinExistence type="inferred from homology"/>
<dbReference type="GO" id="GO:0008180">
    <property type="term" value="C:COP9 signalosome"/>
    <property type="evidence" value="ECO:0007669"/>
    <property type="project" value="UniProtKB-KW"/>
</dbReference>
<dbReference type="GO" id="GO:0010387">
    <property type="term" value="P:COP9 signalosome assembly"/>
    <property type="evidence" value="ECO:0007669"/>
    <property type="project" value="InterPro"/>
</dbReference>
<dbReference type="Pfam" id="PF18392">
    <property type="entry name" value="CSN7a_helixI"/>
    <property type="match status" value="1"/>
</dbReference>
<dbReference type="AlphaFoldDB" id="A0A9Q0YFD6"/>
<feature type="domain" description="PCI" evidence="8">
    <location>
        <begin position="1"/>
        <end position="82"/>
    </location>
</feature>